<protein>
    <submittedName>
        <fullName evidence="1">Uncharacterized protein</fullName>
    </submittedName>
</protein>
<dbReference type="GeneID" id="49394570"/>
<comment type="caution">
    <text evidence="1">The sequence shown here is derived from an EMBL/GenBank/DDBJ whole genome shotgun (WGS) entry which is preliminary data.</text>
</comment>
<name>A0A837RB79_LACPE</name>
<sequence length="89" mass="9524">MKLTLNEDNHIIGVDQDDSTYDYAGYVPDDLTTHAADGFYMVMYNTIMPAPAISEGTTTTTPSPVMQAINALGLKVAALEQKIGDGKNA</sequence>
<evidence type="ECO:0000313" key="2">
    <source>
        <dbReference type="Proteomes" id="UP000051020"/>
    </source>
</evidence>
<accession>A0A837RB79</accession>
<dbReference type="Proteomes" id="UP000051020">
    <property type="component" value="Unassembled WGS sequence"/>
</dbReference>
<gene>
    <name evidence="1" type="ORF">FD24_GL003306</name>
</gene>
<dbReference type="RefSeq" id="WP_050339416.1">
    <property type="nucleotide sequence ID" value="NZ_AZCU01000009.1"/>
</dbReference>
<evidence type="ECO:0000313" key="1">
    <source>
        <dbReference type="EMBL" id="KRK24885.1"/>
    </source>
</evidence>
<dbReference type="EMBL" id="AZCU01000009">
    <property type="protein sequence ID" value="KRK24885.1"/>
    <property type="molecule type" value="Genomic_DNA"/>
</dbReference>
<organism evidence="1 2">
    <name type="scientific">Lactiplantibacillus pentosus DSM 20314</name>
    <dbReference type="NCBI Taxonomy" id="1423791"/>
    <lineage>
        <taxon>Bacteria</taxon>
        <taxon>Bacillati</taxon>
        <taxon>Bacillota</taxon>
        <taxon>Bacilli</taxon>
        <taxon>Lactobacillales</taxon>
        <taxon>Lactobacillaceae</taxon>
        <taxon>Lactiplantibacillus</taxon>
    </lineage>
</organism>
<reference evidence="1 2" key="1">
    <citation type="journal article" date="2015" name="Genome Announc.">
        <title>Expanding the biotechnology potential of lactobacilli through comparative genomics of 213 strains and associated genera.</title>
        <authorList>
            <person name="Sun Z."/>
            <person name="Harris H.M."/>
            <person name="McCann A."/>
            <person name="Guo C."/>
            <person name="Argimon S."/>
            <person name="Zhang W."/>
            <person name="Yang X."/>
            <person name="Jeffery I.B."/>
            <person name="Cooney J.C."/>
            <person name="Kagawa T.F."/>
            <person name="Liu W."/>
            <person name="Song Y."/>
            <person name="Salvetti E."/>
            <person name="Wrobel A."/>
            <person name="Rasinkangas P."/>
            <person name="Parkhill J."/>
            <person name="Rea M.C."/>
            <person name="O'Sullivan O."/>
            <person name="Ritari J."/>
            <person name="Douillard F.P."/>
            <person name="Paul Ross R."/>
            <person name="Yang R."/>
            <person name="Briner A.E."/>
            <person name="Felis G.E."/>
            <person name="de Vos W.M."/>
            <person name="Barrangou R."/>
            <person name="Klaenhammer T.R."/>
            <person name="Caufield P.W."/>
            <person name="Cui Y."/>
            <person name="Zhang H."/>
            <person name="O'Toole P.W."/>
        </authorList>
    </citation>
    <scope>NUCLEOTIDE SEQUENCE [LARGE SCALE GENOMIC DNA]</scope>
    <source>
        <strain evidence="1 2">DSM 20314</strain>
    </source>
</reference>
<dbReference type="AlphaFoldDB" id="A0A837RB79"/>
<proteinExistence type="predicted"/>